<evidence type="ECO:0000256" key="2">
    <source>
        <dbReference type="SAM" id="MobiDB-lite"/>
    </source>
</evidence>
<dbReference type="InterPro" id="IPR008540">
    <property type="entry name" value="BES1_N"/>
</dbReference>
<evidence type="ECO:0000313" key="4">
    <source>
        <dbReference type="EMBL" id="KAE8735730.1"/>
    </source>
</evidence>
<feature type="domain" description="BES1/BZR1 plant transcription factor N-terminal" evidence="3">
    <location>
        <begin position="381"/>
        <end position="431"/>
    </location>
</feature>
<protein>
    <recommendedName>
        <fullName evidence="3">BES1/BZR1 plant transcription factor N-terminal domain-containing protein</fullName>
    </recommendedName>
</protein>
<dbReference type="Pfam" id="PF05687">
    <property type="entry name" value="BES1_N"/>
    <property type="match status" value="1"/>
</dbReference>
<sequence>MEKESDIDDIFSYRSAAEHELQEVLSKSSTANFSVEKSRQDGQSFDKSRGWLNWLSRGMLGAGGTDDSSQFSGVVSDEDVQDIYEATQFYSPVLSDADTNDKTYTRAIEFNIDEVSAKIWSMDTISKTRELKKGGAEYDNIIQSTADLQSLSIISLPFKAQNEDRKMSMPFLMAFNSTKGGGPRPTLIEKVVKVKLLKSLKIPPIPPANPSFVIDVMVEVLVPFVIWRIVGSCGNQLLAGRYCRPPSVAAVSRPLSHSDLSLTSFFPRMVVCSRRRRGFNSTGAVAASSVRPPIVPPLSRSSHLLLEPDCLGAAGDFPLESAKELEAKVKALKALVADLNKRVKDLKIKENAVPRGSFLKTSGSAGAASSSNSDKDNCNIEIEKESTKFQKRQRRDFTRRMLVGLRQFDNFPFPPNAAMNNVWAALAPRSGESPLSTSHLKKYSQEGKHRNGKPSFVHATLALSVADVDHGGAKEIYSKGYSDVKFSEVVGRRRNGFHNRSKEGQPDFRNGSRKGCYTIFIENLPEKIHWKRLGSIFGSHDSDSLRSVKDDKLETLAEWFSKVETWSESLVVESRIVWLVCEDLIEAVVKVNNGLIDGRRVAVRVAKYQKSTNGKNLSGPDEVGIKRKEVVQTKNSDGKSKLYNKFHDGSSYRDKLMGNSSSSARAVNTSEKQCDEEGILRERIAQEVRVISKERTVLSGQKSLTGGVASTVPRINEAEVQRFDNSVQLEKDKMEIWELSTLQILSGPKKELIGQIGDIGRFRSVGSLSSNVNCTGGLDDLRIFRQGGKKAFMEKAQAVVEGEKSRAVRNIIEGRKPSLLFIQEAKFEIIKLSLRRRLGGNFLNRFVVSPTIELAGGFNALG</sequence>
<reference evidence="4" key="1">
    <citation type="submission" date="2019-09" db="EMBL/GenBank/DDBJ databases">
        <title>Draft genome information of white flower Hibiscus syriacus.</title>
        <authorList>
            <person name="Kim Y.-M."/>
        </authorList>
    </citation>
    <scope>NUCLEOTIDE SEQUENCE [LARGE SCALE GENOMIC DNA]</scope>
    <source>
        <strain evidence="4">YM2019G1</strain>
    </source>
</reference>
<accession>A0A6A3D299</accession>
<comment type="caution">
    <text evidence="4">The sequence shown here is derived from an EMBL/GenBank/DDBJ whole genome shotgun (WGS) entry which is preliminary data.</text>
</comment>
<dbReference type="EMBL" id="VEPZ02000032">
    <property type="protein sequence ID" value="KAE8735730.1"/>
    <property type="molecule type" value="Genomic_DNA"/>
</dbReference>
<evidence type="ECO:0000256" key="1">
    <source>
        <dbReference type="SAM" id="Coils"/>
    </source>
</evidence>
<feature type="compositionally biased region" description="Low complexity" evidence="2">
    <location>
        <begin position="362"/>
        <end position="372"/>
    </location>
</feature>
<organism evidence="4 5">
    <name type="scientific">Hibiscus syriacus</name>
    <name type="common">Rose of Sharon</name>
    <dbReference type="NCBI Taxonomy" id="106335"/>
    <lineage>
        <taxon>Eukaryota</taxon>
        <taxon>Viridiplantae</taxon>
        <taxon>Streptophyta</taxon>
        <taxon>Embryophyta</taxon>
        <taxon>Tracheophyta</taxon>
        <taxon>Spermatophyta</taxon>
        <taxon>Magnoliopsida</taxon>
        <taxon>eudicotyledons</taxon>
        <taxon>Gunneridae</taxon>
        <taxon>Pentapetalae</taxon>
        <taxon>rosids</taxon>
        <taxon>malvids</taxon>
        <taxon>Malvales</taxon>
        <taxon>Malvaceae</taxon>
        <taxon>Malvoideae</taxon>
        <taxon>Hibiscus</taxon>
    </lineage>
</organism>
<keyword evidence="1" id="KW-0175">Coiled coil</keyword>
<name>A0A6A3D299_HIBSY</name>
<dbReference type="GO" id="GO:0006355">
    <property type="term" value="P:regulation of DNA-templated transcription"/>
    <property type="evidence" value="ECO:0007669"/>
    <property type="project" value="UniProtKB-ARBA"/>
</dbReference>
<dbReference type="Proteomes" id="UP000436088">
    <property type="component" value="Unassembled WGS sequence"/>
</dbReference>
<feature type="region of interest" description="Disordered" evidence="2">
    <location>
        <begin position="359"/>
        <end position="379"/>
    </location>
</feature>
<evidence type="ECO:0000313" key="5">
    <source>
        <dbReference type="Proteomes" id="UP000436088"/>
    </source>
</evidence>
<feature type="coiled-coil region" evidence="1">
    <location>
        <begin position="322"/>
        <end position="349"/>
    </location>
</feature>
<keyword evidence="5" id="KW-1185">Reference proteome</keyword>
<evidence type="ECO:0000259" key="3">
    <source>
        <dbReference type="Pfam" id="PF05687"/>
    </source>
</evidence>
<dbReference type="AlphaFoldDB" id="A0A6A3D299"/>
<gene>
    <name evidence="4" type="ORF">F3Y22_tig00000340pilonHSYRG01421</name>
</gene>
<proteinExistence type="predicted"/>